<dbReference type="GO" id="GO:0016491">
    <property type="term" value="F:oxidoreductase activity"/>
    <property type="evidence" value="ECO:0007669"/>
    <property type="project" value="UniProtKB-KW"/>
</dbReference>
<evidence type="ECO:0000256" key="2">
    <source>
        <dbReference type="ARBA" id="ARBA00023002"/>
    </source>
</evidence>
<dbReference type="InterPro" id="IPR050984">
    <property type="entry name" value="Gfo/Idh/MocA_domain"/>
</dbReference>
<dbReference type="RefSeq" id="WP_245880323.1">
    <property type="nucleotide sequence ID" value="NZ_OCNE01000001.1"/>
</dbReference>
<keyword evidence="6" id="KW-1185">Reference proteome</keyword>
<accession>A0A286DLS4</accession>
<protein>
    <submittedName>
        <fullName evidence="5">NDP-hexose-3-ketoreductase</fullName>
    </submittedName>
</protein>
<dbReference type="AlphaFoldDB" id="A0A286DLS4"/>
<dbReference type="Proteomes" id="UP000219072">
    <property type="component" value="Unassembled WGS sequence"/>
</dbReference>
<dbReference type="Gene3D" id="3.30.360.10">
    <property type="entry name" value="Dihydrodipicolinate Reductase, domain 2"/>
    <property type="match status" value="1"/>
</dbReference>
<organism evidence="5 6">
    <name type="scientific">Streptomyces zhaozhouensis</name>
    <dbReference type="NCBI Taxonomy" id="1300267"/>
    <lineage>
        <taxon>Bacteria</taxon>
        <taxon>Bacillati</taxon>
        <taxon>Actinomycetota</taxon>
        <taxon>Actinomycetes</taxon>
        <taxon>Kitasatosporales</taxon>
        <taxon>Streptomycetaceae</taxon>
        <taxon>Streptomyces</taxon>
    </lineage>
</organism>
<keyword evidence="2" id="KW-0560">Oxidoreductase</keyword>
<feature type="domain" description="Gfo/Idh/MocA-like oxidoreductase N-terminal" evidence="3">
    <location>
        <begin position="2"/>
        <end position="113"/>
    </location>
</feature>
<comment type="similarity">
    <text evidence="1">Belongs to the Gfo/Idh/MocA family.</text>
</comment>
<evidence type="ECO:0000313" key="5">
    <source>
        <dbReference type="EMBL" id="SOD59563.1"/>
    </source>
</evidence>
<reference evidence="5 6" key="1">
    <citation type="submission" date="2017-09" db="EMBL/GenBank/DDBJ databases">
        <authorList>
            <person name="Ehlers B."/>
            <person name="Leendertz F.H."/>
        </authorList>
    </citation>
    <scope>NUCLEOTIDE SEQUENCE [LARGE SCALE GENOMIC DNA]</scope>
    <source>
        <strain evidence="5 6">CGMCC 4.7095</strain>
    </source>
</reference>
<dbReference type="Pfam" id="PF01408">
    <property type="entry name" value="GFO_IDH_MocA"/>
    <property type="match status" value="1"/>
</dbReference>
<dbReference type="GO" id="GO:0000166">
    <property type="term" value="F:nucleotide binding"/>
    <property type="evidence" value="ECO:0007669"/>
    <property type="project" value="InterPro"/>
</dbReference>
<proteinExistence type="inferred from homology"/>
<name>A0A286DLS4_9ACTN</name>
<evidence type="ECO:0000313" key="6">
    <source>
        <dbReference type="Proteomes" id="UP000219072"/>
    </source>
</evidence>
<gene>
    <name evidence="5" type="ORF">SAMN06297387_101660</name>
</gene>
<dbReference type="InterPro" id="IPR036291">
    <property type="entry name" value="NAD(P)-bd_dom_sf"/>
</dbReference>
<dbReference type="PANTHER" id="PTHR22604">
    <property type="entry name" value="OXIDOREDUCTASES"/>
    <property type="match status" value="1"/>
</dbReference>
<feature type="domain" description="GFO/IDH/MocA-like oxidoreductase" evidence="4">
    <location>
        <begin position="125"/>
        <end position="240"/>
    </location>
</feature>
<evidence type="ECO:0000259" key="4">
    <source>
        <dbReference type="Pfam" id="PF22725"/>
    </source>
</evidence>
<evidence type="ECO:0000256" key="1">
    <source>
        <dbReference type="ARBA" id="ARBA00010928"/>
    </source>
</evidence>
<sequence length="319" mass="34982">MLGCAGIAWRRTLPAFADSRQAEVVAVASRDPGKAARFAERFGCDAVTGYERLLDRPDVEAVYLPLPTGLHAEWCERALRAGKHVLAEKPLATTAEEAGHLARLAGERGLVLRENRMFAHHTQHETVAKLLADGTLGELRVFSSTMAFPPLPATDVRYRPELGGGALLDAGYYPIQAALLLVPGELEVLGAALHRDPASGVDVRGSVLLGTSDGVTAQLTFGFEHSYRSSYELWGSQGRLTLERAFTPPQDWRPVLHMRWQDRAEDLTLSPCHQFLAAIDAFAAAVRVPDPQQEREHLRTAVRGAELVDAVRAQNRNRE</sequence>
<dbReference type="Pfam" id="PF22725">
    <property type="entry name" value="GFO_IDH_MocA_C3"/>
    <property type="match status" value="1"/>
</dbReference>
<dbReference type="InterPro" id="IPR055170">
    <property type="entry name" value="GFO_IDH_MocA-like_dom"/>
</dbReference>
<evidence type="ECO:0000259" key="3">
    <source>
        <dbReference type="Pfam" id="PF01408"/>
    </source>
</evidence>
<dbReference type="EMBL" id="OCNE01000001">
    <property type="protein sequence ID" value="SOD59563.1"/>
    <property type="molecule type" value="Genomic_DNA"/>
</dbReference>
<dbReference type="SUPFAM" id="SSF55347">
    <property type="entry name" value="Glyceraldehyde-3-phosphate dehydrogenase-like, C-terminal domain"/>
    <property type="match status" value="1"/>
</dbReference>
<dbReference type="SUPFAM" id="SSF51735">
    <property type="entry name" value="NAD(P)-binding Rossmann-fold domains"/>
    <property type="match status" value="1"/>
</dbReference>
<dbReference type="Gene3D" id="3.40.50.720">
    <property type="entry name" value="NAD(P)-binding Rossmann-like Domain"/>
    <property type="match status" value="1"/>
</dbReference>
<dbReference type="PANTHER" id="PTHR22604:SF105">
    <property type="entry name" value="TRANS-1,2-DIHYDROBENZENE-1,2-DIOL DEHYDROGENASE"/>
    <property type="match status" value="1"/>
</dbReference>
<dbReference type="InterPro" id="IPR000683">
    <property type="entry name" value="Gfo/Idh/MocA-like_OxRdtase_N"/>
</dbReference>